<comment type="caution">
    <text evidence="1">The sequence shown here is derived from an EMBL/GenBank/DDBJ whole genome shotgun (WGS) entry which is preliminary data.</text>
</comment>
<organism evidence="1 2">
    <name type="scientific">Corchorus olitorius</name>
    <dbReference type="NCBI Taxonomy" id="93759"/>
    <lineage>
        <taxon>Eukaryota</taxon>
        <taxon>Viridiplantae</taxon>
        <taxon>Streptophyta</taxon>
        <taxon>Embryophyta</taxon>
        <taxon>Tracheophyta</taxon>
        <taxon>Spermatophyta</taxon>
        <taxon>Magnoliopsida</taxon>
        <taxon>eudicotyledons</taxon>
        <taxon>Gunneridae</taxon>
        <taxon>Pentapetalae</taxon>
        <taxon>rosids</taxon>
        <taxon>malvids</taxon>
        <taxon>Malvales</taxon>
        <taxon>Malvaceae</taxon>
        <taxon>Grewioideae</taxon>
        <taxon>Apeibeae</taxon>
        <taxon>Corchorus</taxon>
    </lineage>
</organism>
<accession>A0A1R3KV52</accession>
<dbReference type="AlphaFoldDB" id="A0A1R3KV52"/>
<gene>
    <name evidence="1" type="ORF">COLO4_04159</name>
</gene>
<evidence type="ECO:0000313" key="2">
    <source>
        <dbReference type="Proteomes" id="UP000187203"/>
    </source>
</evidence>
<dbReference type="Proteomes" id="UP000187203">
    <property type="component" value="Unassembled WGS sequence"/>
</dbReference>
<evidence type="ECO:0000313" key="1">
    <source>
        <dbReference type="EMBL" id="OMP10936.1"/>
    </source>
</evidence>
<name>A0A1R3KV52_9ROSI</name>
<proteinExistence type="predicted"/>
<keyword evidence="2" id="KW-1185">Reference proteome</keyword>
<dbReference type="EMBL" id="AWUE01011125">
    <property type="protein sequence ID" value="OMP10936.1"/>
    <property type="molecule type" value="Genomic_DNA"/>
</dbReference>
<sequence length="156" mass="17097">MAAAAPNIPQVTSLPSNHMQQLAGGLLPTHSLQEADDQSQSRFQSLLNDVQEMLMSNSQTQLSNPTGNNVIAAGYGHETMVMKNNWSSNVPQLPSWQVPPPQPDQINPHDNMSMNHHLPGNNPFCCPSDVSNDPSGEYFPSANSFNEVNDWSWRSG</sequence>
<protein>
    <submittedName>
        <fullName evidence="1">Uncharacterized protein</fullName>
    </submittedName>
</protein>
<reference evidence="2" key="1">
    <citation type="submission" date="2013-09" db="EMBL/GenBank/DDBJ databases">
        <title>Corchorus olitorius genome sequencing.</title>
        <authorList>
            <person name="Alam M."/>
            <person name="Haque M.S."/>
            <person name="Islam M.S."/>
            <person name="Emdad E.M."/>
            <person name="Islam M.M."/>
            <person name="Ahmed B."/>
            <person name="Halim A."/>
            <person name="Hossen Q.M.M."/>
            <person name="Hossain M.Z."/>
            <person name="Ahmed R."/>
            <person name="Khan M.M."/>
            <person name="Islam R."/>
            <person name="Rashid M.M."/>
            <person name="Khan S.A."/>
            <person name="Rahman M.S."/>
            <person name="Alam M."/>
            <person name="Yahiya A.S."/>
            <person name="Khan M.S."/>
            <person name="Azam M.S."/>
            <person name="Haque T."/>
            <person name="Lashkar M.Z.H."/>
            <person name="Akhand A.I."/>
            <person name="Morshed G."/>
            <person name="Roy S."/>
            <person name="Uddin K.S."/>
            <person name="Rabeya T."/>
            <person name="Hossain A.S."/>
            <person name="Chowdhury A."/>
            <person name="Snigdha A.R."/>
            <person name="Mortoza M.S."/>
            <person name="Matin S.A."/>
            <person name="Hoque S.M.E."/>
            <person name="Islam M.K."/>
            <person name="Roy D.K."/>
            <person name="Haider R."/>
            <person name="Moosa M.M."/>
            <person name="Elias S.M."/>
            <person name="Hasan A.M."/>
            <person name="Jahan S."/>
            <person name="Shafiuddin M."/>
            <person name="Mahmood N."/>
            <person name="Shommy N.S."/>
        </authorList>
    </citation>
    <scope>NUCLEOTIDE SEQUENCE [LARGE SCALE GENOMIC DNA]</scope>
    <source>
        <strain evidence="2">cv. O-4</strain>
    </source>
</reference>